<feature type="domain" description="PapC N-terminal" evidence="11">
    <location>
        <begin position="27"/>
        <end position="173"/>
    </location>
</feature>
<dbReference type="RefSeq" id="WP_065171706.1">
    <property type="nucleotide sequence ID" value="NZ_LZFH01000017.1"/>
</dbReference>
<dbReference type="Pfam" id="PF00577">
    <property type="entry name" value="Usher"/>
    <property type="match status" value="1"/>
</dbReference>
<dbReference type="Proteomes" id="UP000241404">
    <property type="component" value="Unassembled WGS sequence"/>
</dbReference>
<keyword evidence="6" id="KW-0732">Signal</keyword>
<dbReference type="Pfam" id="PF13953">
    <property type="entry name" value="PapC_C"/>
    <property type="match status" value="1"/>
</dbReference>
<evidence type="ECO:0000259" key="11">
    <source>
        <dbReference type="Pfam" id="PF13954"/>
    </source>
</evidence>
<organism evidence="12 13">
    <name type="scientific">Photobacterium damselae</name>
    <dbReference type="NCBI Taxonomy" id="38293"/>
    <lineage>
        <taxon>Bacteria</taxon>
        <taxon>Pseudomonadati</taxon>
        <taxon>Pseudomonadota</taxon>
        <taxon>Gammaproteobacteria</taxon>
        <taxon>Vibrionales</taxon>
        <taxon>Vibrionaceae</taxon>
        <taxon>Photobacterium</taxon>
    </lineage>
</organism>
<gene>
    <name evidence="12" type="ORF">CTM90_16420</name>
</gene>
<evidence type="ECO:0000256" key="2">
    <source>
        <dbReference type="ARBA" id="ARBA00008064"/>
    </source>
</evidence>
<keyword evidence="8" id="KW-0998">Cell outer membrane</keyword>
<feature type="domain" description="PapC-like C-terminal" evidence="10">
    <location>
        <begin position="761"/>
        <end position="817"/>
    </location>
</feature>
<sequence>MPFKSLYSVFLFIYYIIIYNNIAYAVEFNTDIFDLGESSKDDIDISRFSQKGYILPGNYSLKVLVNGEVISANADDIDFIEINNRKVKACLTDNIIKRIGFTTKALNKVTKWNHNVCNDLSKIDGIEIIPDIGDATLKLSIPQIWLEYIDSSWLPPSRWENGINGLMIDYNINSNLNKYSGRSSWTKSISYNGTIGANVSSWRLRLDYQGNAGDSDFGSTSFDISRSYLYTSIPELRSKLTVGEHSMSSDIFSPWQYTGIGLESDDRMLPPKLRGYAPQVKGVADTNARVIIKSKNRVVYDAIVPAGPFAIKDLDSSLRGRLDVEVIEEDGRKKEFSLETSTIPYLTRPGQIKYKMAVGRPRRDNHNVDGPLFIAGETSVGITNNWSLYGGAVLAKDDYSSFAIGVGRDLGVFGTLSADISQSIARIDDKESTKKGKSWRFNYSKSFDDADADIQFAGYKFSEEDYMTMDQFLDARKDSEYRDKEKELFTISLDKNFSNIDSSISLQLNHQTYWDKDSSDDYYTFSLYKYFDAFDLKDISLSFSATRSVYSDNNEYQDDYEDSYFLRVSVPLGYANYLNLGSSMSADRYTNTVGYSASLNHDLDHYSITAGVNSGDGRGTDAMASAYYSKTTPYNDITANVSYNSNEYTNLGLSIAGGVTVTAYGGAFHSGGTNGDTRLMVDTDGIGDVPIAYGQAVTNDWGIGVVTSINSYARNTTAVDFNKLPDDIETTDNSVIETVLTEGAIGYKKLTVVKGLKLFATITRGNGQKINFGENVVNKKGQELGISSDNGLVWLTGVNSGEILTVSKGSKAECNISIPDNINEEKILNLVCS</sequence>
<comment type="caution">
    <text evidence="12">The sequence shown here is derived from an EMBL/GenBank/DDBJ whole genome shotgun (WGS) entry which is preliminary data.</text>
</comment>
<dbReference type="EMBL" id="PYMM01000014">
    <property type="protein sequence ID" value="PSU15428.1"/>
    <property type="molecule type" value="Genomic_DNA"/>
</dbReference>
<evidence type="ECO:0000256" key="3">
    <source>
        <dbReference type="ARBA" id="ARBA00022448"/>
    </source>
</evidence>
<comment type="subcellular location">
    <subcellularLocation>
        <location evidence="1">Cell outer membrane</location>
        <topology evidence="1">Multi-pass membrane protein</topology>
    </subcellularLocation>
</comment>
<proteinExistence type="inferred from homology"/>
<dbReference type="Gene3D" id="2.60.40.2070">
    <property type="match status" value="1"/>
</dbReference>
<evidence type="ECO:0000256" key="1">
    <source>
        <dbReference type="ARBA" id="ARBA00004571"/>
    </source>
</evidence>
<accession>A0ABD6WZZ8</accession>
<evidence type="ECO:0000256" key="8">
    <source>
        <dbReference type="ARBA" id="ARBA00023237"/>
    </source>
</evidence>
<keyword evidence="4" id="KW-1134">Transmembrane beta strand</keyword>
<protein>
    <submittedName>
        <fullName evidence="12">PapC/FimD family outer membrane usher protein</fullName>
    </submittedName>
</protein>
<dbReference type="SUPFAM" id="SSF141729">
    <property type="entry name" value="FimD N-terminal domain-like"/>
    <property type="match status" value="1"/>
</dbReference>
<name>A0ABD6WZZ8_PHODM</name>
<dbReference type="Gene3D" id="2.60.40.2610">
    <property type="entry name" value="Outer membrane usher protein FimD, plug domain"/>
    <property type="match status" value="1"/>
</dbReference>
<dbReference type="AlphaFoldDB" id="A0ABD6WZZ8"/>
<dbReference type="InterPro" id="IPR000015">
    <property type="entry name" value="Fimb_usher"/>
</dbReference>
<dbReference type="PANTHER" id="PTHR30451:SF10">
    <property type="entry name" value="OUTER MEMBRANE USHER PROTEIN YFCU-RELATED"/>
    <property type="match status" value="1"/>
</dbReference>
<dbReference type="InterPro" id="IPR025949">
    <property type="entry name" value="PapC-like_C"/>
</dbReference>
<dbReference type="InterPro" id="IPR042186">
    <property type="entry name" value="FimD_plug_dom"/>
</dbReference>
<dbReference type="PANTHER" id="PTHR30451">
    <property type="entry name" value="OUTER MEMBRANE USHER PROTEIN"/>
    <property type="match status" value="1"/>
</dbReference>
<evidence type="ECO:0000313" key="13">
    <source>
        <dbReference type="Proteomes" id="UP000241404"/>
    </source>
</evidence>
<keyword evidence="7 9" id="KW-0472">Membrane</keyword>
<dbReference type="Gene3D" id="2.60.40.3110">
    <property type="match status" value="1"/>
</dbReference>
<keyword evidence="3" id="KW-0813">Transport</keyword>
<evidence type="ECO:0000256" key="9">
    <source>
        <dbReference type="SAM" id="Phobius"/>
    </source>
</evidence>
<dbReference type="InterPro" id="IPR025885">
    <property type="entry name" value="PapC_N"/>
</dbReference>
<evidence type="ECO:0000256" key="6">
    <source>
        <dbReference type="ARBA" id="ARBA00022729"/>
    </source>
</evidence>
<dbReference type="Pfam" id="PF13954">
    <property type="entry name" value="PapC_N"/>
    <property type="match status" value="1"/>
</dbReference>
<dbReference type="Gene3D" id="3.10.20.410">
    <property type="match status" value="1"/>
</dbReference>
<dbReference type="InterPro" id="IPR043142">
    <property type="entry name" value="PapC-like_C_sf"/>
</dbReference>
<evidence type="ECO:0000256" key="7">
    <source>
        <dbReference type="ARBA" id="ARBA00023136"/>
    </source>
</evidence>
<evidence type="ECO:0000256" key="5">
    <source>
        <dbReference type="ARBA" id="ARBA00022692"/>
    </source>
</evidence>
<dbReference type="GO" id="GO:0009279">
    <property type="term" value="C:cell outer membrane"/>
    <property type="evidence" value="ECO:0007669"/>
    <property type="project" value="UniProtKB-SubCell"/>
</dbReference>
<comment type="similarity">
    <text evidence="2">Belongs to the fimbrial export usher family.</text>
</comment>
<evidence type="ECO:0000259" key="10">
    <source>
        <dbReference type="Pfam" id="PF13953"/>
    </source>
</evidence>
<evidence type="ECO:0000256" key="4">
    <source>
        <dbReference type="ARBA" id="ARBA00022452"/>
    </source>
</evidence>
<dbReference type="InterPro" id="IPR037224">
    <property type="entry name" value="PapC_N_sf"/>
</dbReference>
<keyword evidence="5 9" id="KW-0812">Transmembrane</keyword>
<reference evidence="12 13" key="1">
    <citation type="submission" date="2018-03" db="EMBL/GenBank/DDBJ databases">
        <title>Whole genome sequencing of Histamine producing bacteria.</title>
        <authorList>
            <person name="Butler K."/>
        </authorList>
    </citation>
    <scope>NUCLEOTIDE SEQUENCE [LARGE SCALE GENOMIC DNA]</scope>
    <source>
        <strain evidence="12 13">BT-6</strain>
    </source>
</reference>
<evidence type="ECO:0000313" key="12">
    <source>
        <dbReference type="EMBL" id="PSU15428.1"/>
    </source>
</evidence>
<keyword evidence="9" id="KW-1133">Transmembrane helix</keyword>
<feature type="transmembrane region" description="Helical" evidence="9">
    <location>
        <begin position="7"/>
        <end position="26"/>
    </location>
</feature>